<dbReference type="Pfam" id="PF20378">
    <property type="entry name" value="DUF6673"/>
    <property type="match status" value="1"/>
</dbReference>
<accession>A0A1Q2C426</accession>
<gene>
    <name evidence="2" type="ORF">DO83_01405</name>
</gene>
<dbReference type="EMBL" id="CP012098">
    <property type="protein sequence ID" value="AQP38410.1"/>
    <property type="molecule type" value="Genomic_DNA"/>
</dbReference>
<protein>
    <recommendedName>
        <fullName evidence="1">DUF6673 domain-containing protein</fullName>
    </recommendedName>
</protein>
<reference evidence="2 3" key="1">
    <citation type="journal article" date="2016" name="Sci. Rep.">
        <title>Accelerated dysbiosis of gut microbiota during aggravation of DSS-induced colitis by a butyrate-producing bacterium.</title>
        <authorList>
            <person name="Zhang Q."/>
            <person name="Wu Y."/>
            <person name="Wang J."/>
            <person name="Wu G."/>
            <person name="Long W."/>
            <person name="Xue Z."/>
            <person name="Wang L."/>
            <person name="Zhang X."/>
            <person name="Pang X."/>
            <person name="Zhao Y."/>
            <person name="Zhao L."/>
            <person name="Zhang C."/>
        </authorList>
    </citation>
    <scope>NUCLEOTIDE SEQUENCE [LARGE SCALE GENOMIC DNA]</scope>
    <source>
        <strain evidence="2 3">BPB5</strain>
    </source>
</reference>
<name>A0A1Q2C426_ANAHA</name>
<evidence type="ECO:0000259" key="1">
    <source>
        <dbReference type="Pfam" id="PF20378"/>
    </source>
</evidence>
<sequence length="116" mass="13306">MFIWNGEKLAFNFLDADMMKKFNDASKEMWKELGEYEEKNVKDGMMGPEGVANESEIMSRFFDAVFGEGSADKIFTAKHDLTERTKAVKKLYSIRDSQLADHEKRVNELSKLLGAE</sequence>
<feature type="domain" description="DUF6673" evidence="1">
    <location>
        <begin position="5"/>
        <end position="111"/>
    </location>
</feature>
<dbReference type="InterPro" id="IPR046655">
    <property type="entry name" value="DUF6673"/>
</dbReference>
<organism evidence="2 3">
    <name type="scientific">Anaerostipes hadrus</name>
    <dbReference type="NCBI Taxonomy" id="649756"/>
    <lineage>
        <taxon>Bacteria</taxon>
        <taxon>Bacillati</taxon>
        <taxon>Bacillota</taxon>
        <taxon>Clostridia</taxon>
        <taxon>Lachnospirales</taxon>
        <taxon>Lachnospiraceae</taxon>
        <taxon>Anaerostipes</taxon>
    </lineage>
</organism>
<dbReference type="Proteomes" id="UP000188159">
    <property type="component" value="Chromosome"/>
</dbReference>
<proteinExistence type="predicted"/>
<evidence type="ECO:0000313" key="2">
    <source>
        <dbReference type="EMBL" id="AQP38410.1"/>
    </source>
</evidence>
<dbReference type="RefSeq" id="WP_077325280.1">
    <property type="nucleotide sequence ID" value="NZ_CP012098.1"/>
</dbReference>
<dbReference type="AlphaFoldDB" id="A0A1Q2C426"/>
<evidence type="ECO:0000313" key="3">
    <source>
        <dbReference type="Proteomes" id="UP000188159"/>
    </source>
</evidence>